<dbReference type="Gene3D" id="3.40.630.10">
    <property type="entry name" value="Zn peptidases"/>
    <property type="match status" value="2"/>
</dbReference>
<sequence length="483" mass="53124">MSVLNGYEPQVVFHYFEELNKIPRGTYNCQAVSDYCLKFAKDLGLDAKQDETLNVIVKKLGTVGYENAKPVILQGHLDMVCEKTPESTHDFEKDGIEMYVEDGFVKAKDTTLGADNGIAVAYIMALLAAKDIPHPPLEVLLTADEETGMSGAMGIDMTQFAGTNLINLDSEEEGIITAGCAGGVRGEYQIDIRREAYSGTTFKIKIHGLLGGHSGSDIHLQRGNAHKMMGRLLDFLRTDIDLRLVSVDGGSKDNVISTISEALVVFPENERTALIEKVAKMKAIWLDEFMGDEPGLCVEALEVSERAFEPMTKESGDRVIDVMFGIPNGPMGFSRKLKGLTETSMNTGVFSTSTQQVTGKVLIRSSVESKIEEMKALVKTVVKGLTGATVNYHDQYPAWQFRPESELRDVLVKEYENLFGKTPEVSTIHAGLECGLFVGKNPALDCVSIGPEMFDVHSVNERLSIASTETTWKYLQSILKNLR</sequence>
<comment type="caution">
    <text evidence="1">The sequence shown here is derived from an EMBL/GenBank/DDBJ whole genome shotgun (WGS) entry which is preliminary data.</text>
</comment>
<reference evidence="1 2" key="1">
    <citation type="journal article" date="2022" name="Genome Biol. Evol.">
        <title>Host diet, physiology and behaviors set the stage for Lachnospiraceae cladogenesis.</title>
        <authorList>
            <person name="Vera-Ponce De Leon A."/>
            <person name="Schneider M."/>
            <person name="Jahnes B.C."/>
            <person name="Sadowski V."/>
            <person name="Camuy-Velez L.A."/>
            <person name="Duan J."/>
            <person name="Sabree Z.L."/>
        </authorList>
    </citation>
    <scope>NUCLEOTIDE SEQUENCE [LARGE SCALE GENOMIC DNA]</scope>
    <source>
        <strain evidence="1 2">PAL227</strain>
    </source>
</reference>
<keyword evidence="2" id="KW-1185">Reference proteome</keyword>
<name>A0ABT1EEX9_9FIRM</name>
<dbReference type="RefSeq" id="WP_262068169.1">
    <property type="nucleotide sequence ID" value="NZ_JAMXOC010000002.1"/>
</dbReference>
<dbReference type="InterPro" id="IPR002933">
    <property type="entry name" value="Peptidase_M20"/>
</dbReference>
<dbReference type="CDD" id="cd03890">
    <property type="entry name" value="M20_pepD"/>
    <property type="match status" value="1"/>
</dbReference>
<dbReference type="NCBIfam" id="TIGR01893">
    <property type="entry name" value="aa-his-dipept"/>
    <property type="match status" value="1"/>
</dbReference>
<dbReference type="Proteomes" id="UP001523565">
    <property type="component" value="Unassembled WGS sequence"/>
</dbReference>
<protein>
    <submittedName>
        <fullName evidence="1">Aminoacyl-histidine dipeptidase</fullName>
    </submittedName>
</protein>
<dbReference type="SUPFAM" id="SSF53187">
    <property type="entry name" value="Zn-dependent exopeptidases"/>
    <property type="match status" value="1"/>
</dbReference>
<dbReference type="PANTHER" id="PTHR43501:SF1">
    <property type="entry name" value="CYTOSOL NON-SPECIFIC DIPEPTIDASE"/>
    <property type="match status" value="1"/>
</dbReference>
<dbReference type="PIRSF" id="PIRSF016599">
    <property type="entry name" value="Xaa-His_dipept"/>
    <property type="match status" value="1"/>
</dbReference>
<gene>
    <name evidence="1" type="ORF">NK118_03270</name>
</gene>
<accession>A0ABT1EEX9</accession>
<dbReference type="PRINTS" id="PR00934">
    <property type="entry name" value="XHISDIPTASE"/>
</dbReference>
<dbReference type="Pfam" id="PF01546">
    <property type="entry name" value="Peptidase_M20"/>
    <property type="match status" value="1"/>
</dbReference>
<proteinExistence type="predicted"/>
<dbReference type="InterPro" id="IPR001160">
    <property type="entry name" value="Peptidase_M20C"/>
</dbReference>
<dbReference type="PANTHER" id="PTHR43501">
    <property type="entry name" value="CYTOSOL NON-SPECIFIC DIPEPTIDASE"/>
    <property type="match status" value="1"/>
</dbReference>
<evidence type="ECO:0000313" key="1">
    <source>
        <dbReference type="EMBL" id="MCP1109267.1"/>
    </source>
</evidence>
<organism evidence="1 2">
    <name type="scientific">Ohessyouella blattaphilus</name>
    <dbReference type="NCBI Taxonomy" id="2949333"/>
    <lineage>
        <taxon>Bacteria</taxon>
        <taxon>Bacillati</taxon>
        <taxon>Bacillota</taxon>
        <taxon>Clostridia</taxon>
        <taxon>Lachnospirales</taxon>
        <taxon>Lachnospiraceae</taxon>
        <taxon>Ohessyouella</taxon>
    </lineage>
</organism>
<evidence type="ECO:0000313" key="2">
    <source>
        <dbReference type="Proteomes" id="UP001523565"/>
    </source>
</evidence>
<dbReference type="EMBL" id="JAMZFV010000002">
    <property type="protein sequence ID" value="MCP1109267.1"/>
    <property type="molecule type" value="Genomic_DNA"/>
</dbReference>